<dbReference type="Proteomes" id="UP001152795">
    <property type="component" value="Unassembled WGS sequence"/>
</dbReference>
<dbReference type="OrthoDB" id="5986491at2759"/>
<dbReference type="PANTHER" id="PTHR13964">
    <property type="entry name" value="RBP-RELATED"/>
    <property type="match status" value="1"/>
</dbReference>
<accession>A0A6S7JRM5</accession>
<organism evidence="1 2">
    <name type="scientific">Paramuricea clavata</name>
    <name type="common">Red gorgonian</name>
    <name type="synonym">Violescent sea-whip</name>
    <dbReference type="NCBI Taxonomy" id="317549"/>
    <lineage>
        <taxon>Eukaryota</taxon>
        <taxon>Metazoa</taxon>
        <taxon>Cnidaria</taxon>
        <taxon>Anthozoa</taxon>
        <taxon>Octocorallia</taxon>
        <taxon>Malacalcyonacea</taxon>
        <taxon>Plexauridae</taxon>
        <taxon>Paramuricea</taxon>
    </lineage>
</organism>
<protein>
    <submittedName>
        <fullName evidence="1">AT-rich interactive domain-containing 4B</fullName>
    </submittedName>
</protein>
<keyword evidence="2" id="KW-1185">Reference proteome</keyword>
<dbReference type="PANTHER" id="PTHR13964:SF27">
    <property type="entry name" value="HAT-TRICK, ISOFORM D"/>
    <property type="match status" value="1"/>
</dbReference>
<dbReference type="SMART" id="SM00333">
    <property type="entry name" value="TUDOR"/>
    <property type="match status" value="1"/>
</dbReference>
<dbReference type="CDD" id="cd20390">
    <property type="entry name" value="Tudor_ARID4_rpt2"/>
    <property type="match status" value="1"/>
</dbReference>
<sequence length="155" mass="16802">MSGNRKDSTNSRPVVEEPPYLTVGTEVSAKYRGAFCEASIKSLKKLVKCKVNFEKGGGSSTVADDCVTGELKVGSDVKVKVPDGQDMAGILVKITDSSSYTVVFDDGDERTLKRTSLCIKGEKHFNESETLDHLPLTDPENFGTPVMQVCSINYS</sequence>
<dbReference type="AlphaFoldDB" id="A0A6S7JRM5"/>
<evidence type="ECO:0000313" key="1">
    <source>
        <dbReference type="EMBL" id="CAB4035376.1"/>
    </source>
</evidence>
<comment type="caution">
    <text evidence="1">The sequence shown here is derived from an EMBL/GenBank/DDBJ whole genome shotgun (WGS) entry which is preliminary data.</text>
</comment>
<dbReference type="InterPro" id="IPR002999">
    <property type="entry name" value="Tudor"/>
</dbReference>
<dbReference type="CDD" id="cd20389">
    <property type="entry name" value="Tudor_ARID4_rpt1"/>
    <property type="match status" value="1"/>
</dbReference>
<dbReference type="InterPro" id="IPR051232">
    <property type="entry name" value="ARID/SWI1_ChromRemod"/>
</dbReference>
<dbReference type="EMBL" id="CACRXK020020990">
    <property type="protein sequence ID" value="CAB4035376.1"/>
    <property type="molecule type" value="Genomic_DNA"/>
</dbReference>
<evidence type="ECO:0000313" key="2">
    <source>
        <dbReference type="Proteomes" id="UP001152795"/>
    </source>
</evidence>
<dbReference type="GO" id="GO:0000976">
    <property type="term" value="F:transcription cis-regulatory region binding"/>
    <property type="evidence" value="ECO:0007669"/>
    <property type="project" value="TreeGrafter"/>
</dbReference>
<name>A0A6S7JRM5_PARCT</name>
<dbReference type="GO" id="GO:0006357">
    <property type="term" value="P:regulation of transcription by RNA polymerase II"/>
    <property type="evidence" value="ECO:0007669"/>
    <property type="project" value="TreeGrafter"/>
</dbReference>
<dbReference type="GO" id="GO:0005634">
    <property type="term" value="C:nucleus"/>
    <property type="evidence" value="ECO:0007669"/>
    <property type="project" value="TreeGrafter"/>
</dbReference>
<proteinExistence type="predicted"/>
<gene>
    <name evidence="1" type="ORF">PACLA_8A009203</name>
</gene>
<dbReference type="Gene3D" id="2.30.30.140">
    <property type="match status" value="1"/>
</dbReference>
<dbReference type="SUPFAM" id="SSF63748">
    <property type="entry name" value="Tudor/PWWP/MBT"/>
    <property type="match status" value="1"/>
</dbReference>
<reference evidence="1" key="1">
    <citation type="submission" date="2020-04" db="EMBL/GenBank/DDBJ databases">
        <authorList>
            <person name="Alioto T."/>
            <person name="Alioto T."/>
            <person name="Gomez Garrido J."/>
        </authorList>
    </citation>
    <scope>NUCLEOTIDE SEQUENCE</scope>
    <source>
        <strain evidence="1">A484AB</strain>
    </source>
</reference>